<protein>
    <submittedName>
        <fullName evidence="1">Uncharacterized protein</fullName>
    </submittedName>
</protein>
<evidence type="ECO:0000313" key="1">
    <source>
        <dbReference type="EMBL" id="MBB6487049.1"/>
    </source>
</evidence>
<dbReference type="EMBL" id="JACHBG010000011">
    <property type="protein sequence ID" value="MBB6487049.1"/>
    <property type="molecule type" value="Genomic_DNA"/>
</dbReference>
<accession>A0A7X0IUG2</accession>
<proteinExistence type="predicted"/>
<name>A0A7X0IUG2_9HYPH</name>
<reference evidence="1 2" key="1">
    <citation type="submission" date="2020-08" db="EMBL/GenBank/DDBJ databases">
        <title>Genomic Encyclopedia of Type Strains, Phase IV (KMG-V): Genome sequencing to study the core and pangenomes of soil and plant-associated prokaryotes.</title>
        <authorList>
            <person name="Whitman W."/>
        </authorList>
    </citation>
    <scope>NUCLEOTIDE SEQUENCE [LARGE SCALE GENOMIC DNA]</scope>
    <source>
        <strain evidence="1 2">SEMIA 4060</strain>
    </source>
</reference>
<organism evidence="1 2">
    <name type="scientific">Rhizobium lusitanum</name>
    <dbReference type="NCBI Taxonomy" id="293958"/>
    <lineage>
        <taxon>Bacteria</taxon>
        <taxon>Pseudomonadati</taxon>
        <taxon>Pseudomonadota</taxon>
        <taxon>Alphaproteobacteria</taxon>
        <taxon>Hyphomicrobiales</taxon>
        <taxon>Rhizobiaceae</taxon>
        <taxon>Rhizobium/Agrobacterium group</taxon>
        <taxon>Rhizobium</taxon>
    </lineage>
</organism>
<gene>
    <name evidence="1" type="ORF">GGD46_004349</name>
</gene>
<comment type="caution">
    <text evidence="1">The sequence shown here is derived from an EMBL/GenBank/DDBJ whole genome shotgun (WGS) entry which is preliminary data.</text>
</comment>
<dbReference type="AlphaFoldDB" id="A0A7X0IUG2"/>
<evidence type="ECO:0000313" key="2">
    <source>
        <dbReference type="Proteomes" id="UP000565576"/>
    </source>
</evidence>
<dbReference type="Proteomes" id="UP000565576">
    <property type="component" value="Unassembled WGS sequence"/>
</dbReference>
<sequence length="466" mass="50757">MILATSTAYQLTIAELSVRSAAILAKLGQYSTENGWGDPTWRLPTGAPYCPVYDDIPIVGPILYAACVGFQGIRSAGALEALGYVAASMLKYNPPGLISKSHDIISAMNDMNDYLVDSFPERVGNEALHLARLDDVDHVVFHPACDAGASCNHSKEGQGGDLPVERNTAESAASYYELCTAMTNGTQSYAVGLQMRGEFAKRGFPIGKGPLTAGGTDGRHIRDFVNDKSGTDTQLPAFYEFYEAFGPGYYTSIPVKSLIEQFSGDLGWFGDILIDGAEEALKDFTGIDLGVVNPFQLPIDSPPRYEDAQRKKENDFTRKFDKTWNQVCGVGGGIASLIGVLPKPYWLKGRPIYAMDPLTVRATGDQLKPYKALVVVSRAPRVRLQAQMFRDKTPAFAYAESWVHNYTSFDLYTQDWLASLAPTSLVDDVSLVSQTIKRSPAADSYKALTSTFDKGGANAWSTVNTH</sequence>